<sequence>MVDRPSATSWPKASSASAGVRQRLAEAPGRVQRHRLLRLGGAGQPVEVGGVRRLLGRGRGRLHITVEAAVARQHRAVAEHGQRCHVHPGRRRAGRGLRDHGPAAKVDQRQVELVGLVGARHRADDQVGRLAHALRIETQRLGATLAHALRDDAVQHLRGGGLLAGEAVDGGVEHQHLGLGAEEARAVVALAQQPVDGRLRRLLERHHLRLHHRLRCRHAAGQRQRRHHQGQEPSAAAGAAGHRHRHLHCSRR</sequence>
<evidence type="ECO:0000256" key="1">
    <source>
        <dbReference type="SAM" id="MobiDB-lite"/>
    </source>
</evidence>
<evidence type="ECO:0000313" key="3">
    <source>
        <dbReference type="Proteomes" id="UP000249135"/>
    </source>
</evidence>
<feature type="compositionally biased region" description="Basic residues" evidence="1">
    <location>
        <begin position="83"/>
        <end position="95"/>
    </location>
</feature>
<feature type="region of interest" description="Disordered" evidence="1">
    <location>
        <begin position="78"/>
        <end position="102"/>
    </location>
</feature>
<feature type="compositionally biased region" description="Polar residues" evidence="1">
    <location>
        <begin position="1"/>
        <end position="17"/>
    </location>
</feature>
<feature type="region of interest" description="Disordered" evidence="1">
    <location>
        <begin position="218"/>
        <end position="252"/>
    </location>
</feature>
<name>A0A2W5RY27_VARPD</name>
<comment type="caution">
    <text evidence="2">The sequence shown here is derived from an EMBL/GenBank/DDBJ whole genome shotgun (WGS) entry which is preliminary data.</text>
</comment>
<feature type="region of interest" description="Disordered" evidence="1">
    <location>
        <begin position="1"/>
        <end position="24"/>
    </location>
</feature>
<dbReference type="Proteomes" id="UP000249135">
    <property type="component" value="Unassembled WGS sequence"/>
</dbReference>
<protein>
    <submittedName>
        <fullName evidence="2">Uncharacterized protein</fullName>
    </submittedName>
</protein>
<feature type="compositionally biased region" description="Basic residues" evidence="1">
    <location>
        <begin position="218"/>
        <end position="228"/>
    </location>
</feature>
<feature type="compositionally biased region" description="Basic residues" evidence="1">
    <location>
        <begin position="241"/>
        <end position="252"/>
    </location>
</feature>
<dbReference type="EMBL" id="QFPP01000220">
    <property type="protein sequence ID" value="PZQ72463.1"/>
    <property type="molecule type" value="Genomic_DNA"/>
</dbReference>
<accession>A0A2W5RY27</accession>
<gene>
    <name evidence="2" type="ORF">DI563_16480</name>
</gene>
<evidence type="ECO:0000313" key="2">
    <source>
        <dbReference type="EMBL" id="PZQ72463.1"/>
    </source>
</evidence>
<proteinExistence type="predicted"/>
<dbReference type="AlphaFoldDB" id="A0A2W5RY27"/>
<reference evidence="2 3" key="1">
    <citation type="submission" date="2017-08" db="EMBL/GenBank/DDBJ databases">
        <title>Infants hospitalized years apart are colonized by the same room-sourced microbial strains.</title>
        <authorList>
            <person name="Brooks B."/>
            <person name="Olm M.R."/>
            <person name="Firek B.A."/>
            <person name="Baker R."/>
            <person name="Thomas B.C."/>
            <person name="Morowitz M.J."/>
            <person name="Banfield J.F."/>
        </authorList>
    </citation>
    <scope>NUCLEOTIDE SEQUENCE [LARGE SCALE GENOMIC DNA]</scope>
    <source>
        <strain evidence="2">S2_005_003_R2_41</strain>
    </source>
</reference>
<organism evidence="2 3">
    <name type="scientific">Variovorax paradoxus</name>
    <dbReference type="NCBI Taxonomy" id="34073"/>
    <lineage>
        <taxon>Bacteria</taxon>
        <taxon>Pseudomonadati</taxon>
        <taxon>Pseudomonadota</taxon>
        <taxon>Betaproteobacteria</taxon>
        <taxon>Burkholderiales</taxon>
        <taxon>Comamonadaceae</taxon>
        <taxon>Variovorax</taxon>
    </lineage>
</organism>